<organism evidence="2 3">
    <name type="scientific">Planomonospora alba</name>
    <dbReference type="NCBI Taxonomy" id="161354"/>
    <lineage>
        <taxon>Bacteria</taxon>
        <taxon>Bacillati</taxon>
        <taxon>Actinomycetota</taxon>
        <taxon>Actinomycetes</taxon>
        <taxon>Streptosporangiales</taxon>
        <taxon>Streptosporangiaceae</taxon>
        <taxon>Planomonospora</taxon>
    </lineage>
</organism>
<gene>
    <name evidence="2" type="ORF">GCM10010466_32530</name>
</gene>
<dbReference type="RefSeq" id="WP_344860280.1">
    <property type="nucleotide sequence ID" value="NZ_BAAAUT010000024.1"/>
</dbReference>
<feature type="region of interest" description="Disordered" evidence="1">
    <location>
        <begin position="52"/>
        <end position="71"/>
    </location>
</feature>
<accession>A0ABP6N7G0</accession>
<feature type="compositionally biased region" description="Pro residues" evidence="1">
    <location>
        <begin position="58"/>
        <end position="71"/>
    </location>
</feature>
<evidence type="ECO:0000256" key="1">
    <source>
        <dbReference type="SAM" id="MobiDB-lite"/>
    </source>
</evidence>
<name>A0ABP6N7G0_9ACTN</name>
<dbReference type="EMBL" id="BAAAUT010000024">
    <property type="protein sequence ID" value="GAA3138918.1"/>
    <property type="molecule type" value="Genomic_DNA"/>
</dbReference>
<dbReference type="Proteomes" id="UP001500320">
    <property type="component" value="Unassembled WGS sequence"/>
</dbReference>
<evidence type="ECO:0000313" key="2">
    <source>
        <dbReference type="EMBL" id="GAA3138918.1"/>
    </source>
</evidence>
<comment type="caution">
    <text evidence="2">The sequence shown here is derived from an EMBL/GenBank/DDBJ whole genome shotgun (WGS) entry which is preliminary data.</text>
</comment>
<reference evidence="3" key="1">
    <citation type="journal article" date="2019" name="Int. J. Syst. Evol. Microbiol.">
        <title>The Global Catalogue of Microorganisms (GCM) 10K type strain sequencing project: providing services to taxonomists for standard genome sequencing and annotation.</title>
        <authorList>
            <consortium name="The Broad Institute Genomics Platform"/>
            <consortium name="The Broad Institute Genome Sequencing Center for Infectious Disease"/>
            <person name="Wu L."/>
            <person name="Ma J."/>
        </authorList>
    </citation>
    <scope>NUCLEOTIDE SEQUENCE [LARGE SCALE GENOMIC DNA]</scope>
    <source>
        <strain evidence="3">JCM 9373</strain>
    </source>
</reference>
<keyword evidence="3" id="KW-1185">Reference proteome</keyword>
<sequence>MTEVRGSLRCGTCGETNLKILRFTPADADAPEGGAPPHVYYHCFNCGGEGETPVDPGWSPPPEAPQGPPLE</sequence>
<protein>
    <submittedName>
        <fullName evidence="2">Uncharacterized protein</fullName>
    </submittedName>
</protein>
<evidence type="ECO:0000313" key="3">
    <source>
        <dbReference type="Proteomes" id="UP001500320"/>
    </source>
</evidence>
<proteinExistence type="predicted"/>